<protein>
    <recommendedName>
        <fullName evidence="1">non-specific serine/threonine protein kinase</fullName>
        <ecNumber evidence="1">2.7.11.1</ecNumber>
    </recommendedName>
</protein>
<dbReference type="GO" id="GO:0004674">
    <property type="term" value="F:protein serine/threonine kinase activity"/>
    <property type="evidence" value="ECO:0007669"/>
    <property type="project" value="UniProtKB-KW"/>
</dbReference>
<evidence type="ECO:0000256" key="7">
    <source>
        <dbReference type="PROSITE-ProRule" id="PRU10141"/>
    </source>
</evidence>
<feature type="binding site" evidence="7">
    <location>
        <position position="38"/>
    </location>
    <ligand>
        <name>ATP</name>
        <dbReference type="ChEBI" id="CHEBI:30616"/>
    </ligand>
</feature>
<keyword evidence="4 7" id="KW-0547">Nucleotide-binding</keyword>
<dbReference type="InterPro" id="IPR011009">
    <property type="entry name" value="Kinase-like_dom_sf"/>
</dbReference>
<evidence type="ECO:0000256" key="3">
    <source>
        <dbReference type="ARBA" id="ARBA00022679"/>
    </source>
</evidence>
<dbReference type="PANTHER" id="PTHR43289">
    <property type="entry name" value="MITOGEN-ACTIVATED PROTEIN KINASE KINASE KINASE 20-RELATED"/>
    <property type="match status" value="1"/>
</dbReference>
<evidence type="ECO:0000313" key="10">
    <source>
        <dbReference type="EMBL" id="MBP2329944.1"/>
    </source>
</evidence>
<dbReference type="RefSeq" id="WP_209646631.1">
    <property type="nucleotide sequence ID" value="NZ_JAGINW010000001.1"/>
</dbReference>
<dbReference type="Pfam" id="PF00069">
    <property type="entry name" value="Pkinase"/>
    <property type="match status" value="1"/>
</dbReference>
<organism evidence="10 11">
    <name type="scientific">Kibdelosporangium banguiense</name>
    <dbReference type="NCBI Taxonomy" id="1365924"/>
    <lineage>
        <taxon>Bacteria</taxon>
        <taxon>Bacillati</taxon>
        <taxon>Actinomycetota</taxon>
        <taxon>Actinomycetes</taxon>
        <taxon>Pseudonocardiales</taxon>
        <taxon>Pseudonocardiaceae</taxon>
        <taxon>Kibdelosporangium</taxon>
    </lineage>
</organism>
<dbReference type="PROSITE" id="PS50011">
    <property type="entry name" value="PROTEIN_KINASE_DOM"/>
    <property type="match status" value="1"/>
</dbReference>
<evidence type="ECO:0000256" key="6">
    <source>
        <dbReference type="ARBA" id="ARBA00022840"/>
    </source>
</evidence>
<dbReference type="InterPro" id="IPR000719">
    <property type="entry name" value="Prot_kinase_dom"/>
</dbReference>
<keyword evidence="11" id="KW-1185">Reference proteome</keyword>
<dbReference type="InterPro" id="IPR017441">
    <property type="entry name" value="Protein_kinase_ATP_BS"/>
</dbReference>
<dbReference type="PROSITE" id="PS00107">
    <property type="entry name" value="PROTEIN_KINASE_ATP"/>
    <property type="match status" value="1"/>
</dbReference>
<evidence type="ECO:0000256" key="5">
    <source>
        <dbReference type="ARBA" id="ARBA00022777"/>
    </source>
</evidence>
<dbReference type="InterPro" id="IPR008271">
    <property type="entry name" value="Ser/Thr_kinase_AS"/>
</dbReference>
<dbReference type="PROSITE" id="PS00108">
    <property type="entry name" value="PROTEIN_KINASE_ST"/>
    <property type="match status" value="1"/>
</dbReference>
<gene>
    <name evidence="10" type="ORF">JOF56_010329</name>
</gene>
<dbReference type="SUPFAM" id="SSF56112">
    <property type="entry name" value="Protein kinase-like (PK-like)"/>
    <property type="match status" value="1"/>
</dbReference>
<dbReference type="Gene3D" id="1.10.510.10">
    <property type="entry name" value="Transferase(Phosphotransferase) domain 1"/>
    <property type="match status" value="1"/>
</dbReference>
<evidence type="ECO:0000256" key="2">
    <source>
        <dbReference type="ARBA" id="ARBA00022527"/>
    </source>
</evidence>
<dbReference type="EMBL" id="JAGINW010000001">
    <property type="protein sequence ID" value="MBP2329944.1"/>
    <property type="molecule type" value="Genomic_DNA"/>
</dbReference>
<keyword evidence="3" id="KW-0808">Transferase</keyword>
<dbReference type="CDD" id="cd14014">
    <property type="entry name" value="STKc_PknB_like"/>
    <property type="match status" value="1"/>
</dbReference>
<accession>A0ABS4TZV7</accession>
<keyword evidence="8" id="KW-0812">Transmembrane</keyword>
<keyword evidence="8" id="KW-1133">Transmembrane helix</keyword>
<dbReference type="EC" id="2.7.11.1" evidence="1"/>
<reference evidence="10 11" key="1">
    <citation type="submission" date="2021-03" db="EMBL/GenBank/DDBJ databases">
        <title>Sequencing the genomes of 1000 actinobacteria strains.</title>
        <authorList>
            <person name="Klenk H.-P."/>
        </authorList>
    </citation>
    <scope>NUCLEOTIDE SEQUENCE [LARGE SCALE GENOMIC DNA]</scope>
    <source>
        <strain evidence="10 11">DSM 46670</strain>
    </source>
</reference>
<name>A0ABS4TZV7_9PSEU</name>
<evidence type="ECO:0000256" key="8">
    <source>
        <dbReference type="SAM" id="Phobius"/>
    </source>
</evidence>
<evidence type="ECO:0000313" key="11">
    <source>
        <dbReference type="Proteomes" id="UP001519332"/>
    </source>
</evidence>
<keyword evidence="2 10" id="KW-0723">Serine/threonine-protein kinase</keyword>
<dbReference type="PANTHER" id="PTHR43289:SF6">
    <property type="entry name" value="SERINE_THREONINE-PROTEIN KINASE NEKL-3"/>
    <property type="match status" value="1"/>
</dbReference>
<keyword evidence="5 10" id="KW-0418">Kinase</keyword>
<proteinExistence type="predicted"/>
<dbReference type="Gene3D" id="3.30.200.20">
    <property type="entry name" value="Phosphorylase Kinase, domain 1"/>
    <property type="match status" value="1"/>
</dbReference>
<evidence type="ECO:0000259" key="9">
    <source>
        <dbReference type="PROSITE" id="PS50011"/>
    </source>
</evidence>
<feature type="domain" description="Protein kinase" evidence="9">
    <location>
        <begin position="9"/>
        <end position="267"/>
    </location>
</feature>
<evidence type="ECO:0000256" key="1">
    <source>
        <dbReference type="ARBA" id="ARBA00012513"/>
    </source>
</evidence>
<dbReference type="SMART" id="SM00220">
    <property type="entry name" value="S_TKc"/>
    <property type="match status" value="1"/>
</dbReference>
<feature type="transmembrane region" description="Helical" evidence="8">
    <location>
        <begin position="291"/>
        <end position="312"/>
    </location>
</feature>
<keyword evidence="6 7" id="KW-0067">ATP-binding</keyword>
<dbReference type="Proteomes" id="UP001519332">
    <property type="component" value="Unassembled WGS sequence"/>
</dbReference>
<comment type="caution">
    <text evidence="10">The sequence shown here is derived from an EMBL/GenBank/DDBJ whole genome shotgun (WGS) entry which is preliminary data.</text>
</comment>
<keyword evidence="8" id="KW-0472">Membrane</keyword>
<evidence type="ECO:0000256" key="4">
    <source>
        <dbReference type="ARBA" id="ARBA00022741"/>
    </source>
</evidence>
<sequence>MRQIGGGRYTLVRELGRGGMGVVWLADDTVLSRAVAVKELMVPDGIPVSERAVYQERVLREARIAGRLANPGVVTVYDLIKDEGDTYIVMEFVQAPTLTELVERDGPMPATQAARLAGQLLSALEAAHDAGIVHRDVKPGNVMVPARDSAKLTDFGIAQSFEDPRLTTTGTLIGSPAYMSPERLEGGEVSPAWDLWALGATLFFAVEGHSAYQRSTTSATLLAVMTERPAPRLCQGPLAELIMGLLEPDPESRLRVPAARRLIEQAMGHAPSPDLPTVLATPPRKKSRKPVYASLIAVLAVAVFATVVIYSVQNSQSSVASPTTTSSVPTTTTSVRTTSKAMQPVLTYGPGGDIADLSGPMFAGDCLTWVPVKGGPAPDMDSDVGCYGPHDTEVLEQSWADRDLEKDVPYPPFERLAAETGAFCTSIFLSATVIGADKEQTLKYWVVVPNAEAWKVKTTNGYRISNRLTYCFVGKADGSKLTEPVMTKG</sequence>